<gene>
    <name evidence="3" type="ORF">CASFOL_023521</name>
</gene>
<feature type="repeat" description="PPR" evidence="2">
    <location>
        <begin position="36"/>
        <end position="70"/>
    </location>
</feature>
<evidence type="ECO:0000313" key="3">
    <source>
        <dbReference type="EMBL" id="KAL3630537.1"/>
    </source>
</evidence>
<dbReference type="PROSITE" id="PS51375">
    <property type="entry name" value="PPR"/>
    <property type="match status" value="1"/>
</dbReference>
<keyword evidence="4" id="KW-1185">Reference proteome</keyword>
<name>A0ABD3CLT3_9LAMI</name>
<dbReference type="NCBIfam" id="TIGR00756">
    <property type="entry name" value="PPR"/>
    <property type="match status" value="2"/>
</dbReference>
<accession>A0ABD3CLT3</accession>
<evidence type="ECO:0000313" key="4">
    <source>
        <dbReference type="Proteomes" id="UP001632038"/>
    </source>
</evidence>
<comment type="caution">
    <text evidence="3">The sequence shown here is derived from an EMBL/GenBank/DDBJ whole genome shotgun (WGS) entry which is preliminary data.</text>
</comment>
<proteinExistence type="predicted"/>
<dbReference type="InterPro" id="IPR046960">
    <property type="entry name" value="PPR_At4g14850-like_plant"/>
</dbReference>
<dbReference type="Gene3D" id="1.25.40.10">
    <property type="entry name" value="Tetratricopeptide repeat domain"/>
    <property type="match status" value="1"/>
</dbReference>
<evidence type="ECO:0008006" key="5">
    <source>
        <dbReference type="Google" id="ProtNLM"/>
    </source>
</evidence>
<dbReference type="EMBL" id="JAVIJP010000032">
    <property type="protein sequence ID" value="KAL3630537.1"/>
    <property type="molecule type" value="Genomic_DNA"/>
</dbReference>
<protein>
    <recommendedName>
        <fullName evidence="5">Pentatricopeptide repeat-containing protein</fullName>
    </recommendedName>
</protein>
<organism evidence="3 4">
    <name type="scientific">Castilleja foliolosa</name>
    <dbReference type="NCBI Taxonomy" id="1961234"/>
    <lineage>
        <taxon>Eukaryota</taxon>
        <taxon>Viridiplantae</taxon>
        <taxon>Streptophyta</taxon>
        <taxon>Embryophyta</taxon>
        <taxon>Tracheophyta</taxon>
        <taxon>Spermatophyta</taxon>
        <taxon>Magnoliopsida</taxon>
        <taxon>eudicotyledons</taxon>
        <taxon>Gunneridae</taxon>
        <taxon>Pentapetalae</taxon>
        <taxon>asterids</taxon>
        <taxon>lamiids</taxon>
        <taxon>Lamiales</taxon>
        <taxon>Orobanchaceae</taxon>
        <taxon>Pedicularideae</taxon>
        <taxon>Castillejinae</taxon>
        <taxon>Castilleja</taxon>
    </lineage>
</organism>
<dbReference type="InterPro" id="IPR011990">
    <property type="entry name" value="TPR-like_helical_dom_sf"/>
</dbReference>
<sequence length="90" mass="10209">MQHKRLRVSTALLNMYAKMGKAQEAYKVFDSMVEHNDVSWNAMILGLTVNSLHAEAFDFFFNMKKKGFDLDMFTLISISKGVGMLGDVVK</sequence>
<reference evidence="4" key="1">
    <citation type="journal article" date="2024" name="IScience">
        <title>Strigolactones Initiate the Formation of Haustorium-like Structures in Castilleja.</title>
        <authorList>
            <person name="Buerger M."/>
            <person name="Peterson D."/>
            <person name="Chory J."/>
        </authorList>
    </citation>
    <scope>NUCLEOTIDE SEQUENCE [LARGE SCALE GENOMIC DNA]</scope>
</reference>
<keyword evidence="1" id="KW-0677">Repeat</keyword>
<dbReference type="PANTHER" id="PTHR47926:SF347">
    <property type="entry name" value="PENTATRICOPEPTIDE REPEAT-CONTAINING PROTEIN"/>
    <property type="match status" value="1"/>
</dbReference>
<dbReference type="InterPro" id="IPR002885">
    <property type="entry name" value="PPR_rpt"/>
</dbReference>
<evidence type="ECO:0000256" key="2">
    <source>
        <dbReference type="PROSITE-ProRule" id="PRU00708"/>
    </source>
</evidence>
<dbReference type="PANTHER" id="PTHR47926">
    <property type="entry name" value="PENTATRICOPEPTIDE REPEAT-CONTAINING PROTEIN"/>
    <property type="match status" value="1"/>
</dbReference>
<dbReference type="Pfam" id="PF13041">
    <property type="entry name" value="PPR_2"/>
    <property type="match status" value="1"/>
</dbReference>
<evidence type="ECO:0000256" key="1">
    <source>
        <dbReference type="ARBA" id="ARBA00022737"/>
    </source>
</evidence>
<dbReference type="AlphaFoldDB" id="A0ABD3CLT3"/>
<dbReference type="Proteomes" id="UP001632038">
    <property type="component" value="Unassembled WGS sequence"/>
</dbReference>